<dbReference type="GO" id="GO:0005634">
    <property type="term" value="C:nucleus"/>
    <property type="evidence" value="ECO:0007669"/>
    <property type="project" value="TreeGrafter"/>
</dbReference>
<dbReference type="GO" id="GO:0005524">
    <property type="term" value="F:ATP binding"/>
    <property type="evidence" value="ECO:0007669"/>
    <property type="project" value="UniProtKB-UniRule"/>
</dbReference>
<dbReference type="GO" id="GO:0005737">
    <property type="term" value="C:cytoplasm"/>
    <property type="evidence" value="ECO:0007669"/>
    <property type="project" value="TreeGrafter"/>
</dbReference>
<dbReference type="Pfam" id="PF00069">
    <property type="entry name" value="Pkinase"/>
    <property type="match status" value="1"/>
</dbReference>
<dbReference type="SMART" id="SM00220">
    <property type="entry name" value="S_TKc"/>
    <property type="match status" value="1"/>
</dbReference>
<dbReference type="InterPro" id="IPR000719">
    <property type="entry name" value="Prot_kinase_dom"/>
</dbReference>
<keyword evidence="3" id="KW-0808">Transferase</keyword>
<dbReference type="PANTHER" id="PTHR43895:SF32">
    <property type="entry name" value="SERINE_THREONINE-PROTEIN KINASE CHK1"/>
    <property type="match status" value="1"/>
</dbReference>
<dbReference type="AlphaFoldDB" id="A0A6A7CAC6"/>
<dbReference type="PROSITE" id="PS50011">
    <property type="entry name" value="PROTEIN_KINASE_DOM"/>
    <property type="match status" value="1"/>
</dbReference>
<evidence type="ECO:0000256" key="7">
    <source>
        <dbReference type="ARBA" id="ARBA00047899"/>
    </source>
</evidence>
<dbReference type="InterPro" id="IPR017441">
    <property type="entry name" value="Protein_kinase_ATP_BS"/>
</dbReference>
<evidence type="ECO:0000256" key="1">
    <source>
        <dbReference type="ARBA" id="ARBA00012513"/>
    </source>
</evidence>
<dbReference type="InterPro" id="IPR011009">
    <property type="entry name" value="Kinase-like_dom_sf"/>
</dbReference>
<evidence type="ECO:0000256" key="2">
    <source>
        <dbReference type="ARBA" id="ARBA00022527"/>
    </source>
</evidence>
<comment type="catalytic activity">
    <reaction evidence="7">
        <text>L-threonyl-[protein] + ATP = O-phospho-L-threonyl-[protein] + ADP + H(+)</text>
        <dbReference type="Rhea" id="RHEA:46608"/>
        <dbReference type="Rhea" id="RHEA-COMP:11060"/>
        <dbReference type="Rhea" id="RHEA-COMP:11605"/>
        <dbReference type="ChEBI" id="CHEBI:15378"/>
        <dbReference type="ChEBI" id="CHEBI:30013"/>
        <dbReference type="ChEBI" id="CHEBI:30616"/>
        <dbReference type="ChEBI" id="CHEBI:61977"/>
        <dbReference type="ChEBI" id="CHEBI:456216"/>
        <dbReference type="EC" id="2.7.11.1"/>
    </reaction>
</comment>
<evidence type="ECO:0000256" key="8">
    <source>
        <dbReference type="ARBA" id="ARBA00048679"/>
    </source>
</evidence>
<keyword evidence="6 9" id="KW-0067">ATP-binding</keyword>
<dbReference type="EMBL" id="MU005958">
    <property type="protein sequence ID" value="KAF2863955.1"/>
    <property type="molecule type" value="Genomic_DNA"/>
</dbReference>
<dbReference type="GO" id="GO:0004674">
    <property type="term" value="F:protein serine/threonine kinase activity"/>
    <property type="evidence" value="ECO:0007669"/>
    <property type="project" value="UniProtKB-KW"/>
</dbReference>
<dbReference type="GO" id="GO:0007095">
    <property type="term" value="P:mitotic G2 DNA damage checkpoint signaling"/>
    <property type="evidence" value="ECO:0007669"/>
    <property type="project" value="TreeGrafter"/>
</dbReference>
<evidence type="ECO:0000256" key="3">
    <source>
        <dbReference type="ARBA" id="ARBA00022679"/>
    </source>
</evidence>
<evidence type="ECO:0000259" key="10">
    <source>
        <dbReference type="PROSITE" id="PS50011"/>
    </source>
</evidence>
<dbReference type="PROSITE" id="PS00108">
    <property type="entry name" value="PROTEIN_KINASE_ST"/>
    <property type="match status" value="1"/>
</dbReference>
<dbReference type="Gene3D" id="1.10.510.10">
    <property type="entry name" value="Transferase(Phosphotransferase) domain 1"/>
    <property type="match status" value="1"/>
</dbReference>
<dbReference type="OrthoDB" id="539158at2759"/>
<comment type="catalytic activity">
    <reaction evidence="8">
        <text>L-seryl-[protein] + ATP = O-phospho-L-seryl-[protein] + ADP + H(+)</text>
        <dbReference type="Rhea" id="RHEA:17989"/>
        <dbReference type="Rhea" id="RHEA-COMP:9863"/>
        <dbReference type="Rhea" id="RHEA-COMP:11604"/>
        <dbReference type="ChEBI" id="CHEBI:15378"/>
        <dbReference type="ChEBI" id="CHEBI:29999"/>
        <dbReference type="ChEBI" id="CHEBI:30616"/>
        <dbReference type="ChEBI" id="CHEBI:83421"/>
        <dbReference type="ChEBI" id="CHEBI:456216"/>
        <dbReference type="EC" id="2.7.11.1"/>
    </reaction>
</comment>
<dbReference type="Proteomes" id="UP000799421">
    <property type="component" value="Unassembled WGS sequence"/>
</dbReference>
<keyword evidence="2" id="KW-0723">Serine/threonine-protein kinase</keyword>
<keyword evidence="12" id="KW-1185">Reference proteome</keyword>
<name>A0A6A7CAC6_9PEZI</name>
<gene>
    <name evidence="11" type="ORF">K470DRAFT_224899</name>
</gene>
<feature type="domain" description="Protein kinase" evidence="10">
    <location>
        <begin position="19"/>
        <end position="303"/>
    </location>
</feature>
<accession>A0A6A7CAC6</accession>
<dbReference type="PANTHER" id="PTHR43895">
    <property type="entry name" value="CALCIUM/CALMODULIN-DEPENDENT PROTEIN KINASE KINASE-RELATED"/>
    <property type="match status" value="1"/>
</dbReference>
<keyword evidence="5 11" id="KW-0418">Kinase</keyword>
<protein>
    <recommendedName>
        <fullName evidence="1">non-specific serine/threonine protein kinase</fullName>
        <ecNumber evidence="1">2.7.11.1</ecNumber>
    </recommendedName>
</protein>
<keyword evidence="4 9" id="KW-0547">Nucleotide-binding</keyword>
<organism evidence="11 12">
    <name type="scientific">Piedraia hortae CBS 480.64</name>
    <dbReference type="NCBI Taxonomy" id="1314780"/>
    <lineage>
        <taxon>Eukaryota</taxon>
        <taxon>Fungi</taxon>
        <taxon>Dikarya</taxon>
        <taxon>Ascomycota</taxon>
        <taxon>Pezizomycotina</taxon>
        <taxon>Dothideomycetes</taxon>
        <taxon>Dothideomycetidae</taxon>
        <taxon>Capnodiales</taxon>
        <taxon>Piedraiaceae</taxon>
        <taxon>Piedraia</taxon>
    </lineage>
</organism>
<reference evidence="11" key="1">
    <citation type="journal article" date="2020" name="Stud. Mycol.">
        <title>101 Dothideomycetes genomes: a test case for predicting lifestyles and emergence of pathogens.</title>
        <authorList>
            <person name="Haridas S."/>
            <person name="Albert R."/>
            <person name="Binder M."/>
            <person name="Bloem J."/>
            <person name="Labutti K."/>
            <person name="Salamov A."/>
            <person name="Andreopoulos B."/>
            <person name="Baker S."/>
            <person name="Barry K."/>
            <person name="Bills G."/>
            <person name="Bluhm B."/>
            <person name="Cannon C."/>
            <person name="Castanera R."/>
            <person name="Culley D."/>
            <person name="Daum C."/>
            <person name="Ezra D."/>
            <person name="Gonzalez J."/>
            <person name="Henrissat B."/>
            <person name="Kuo A."/>
            <person name="Liang C."/>
            <person name="Lipzen A."/>
            <person name="Lutzoni F."/>
            <person name="Magnuson J."/>
            <person name="Mondo S."/>
            <person name="Nolan M."/>
            <person name="Ohm R."/>
            <person name="Pangilinan J."/>
            <person name="Park H.-J."/>
            <person name="Ramirez L."/>
            <person name="Alfaro M."/>
            <person name="Sun H."/>
            <person name="Tritt A."/>
            <person name="Yoshinaga Y."/>
            <person name="Zwiers L.-H."/>
            <person name="Turgeon B."/>
            <person name="Goodwin S."/>
            <person name="Spatafora J."/>
            <person name="Crous P."/>
            <person name="Grigoriev I."/>
        </authorList>
    </citation>
    <scope>NUCLEOTIDE SEQUENCE</scope>
    <source>
        <strain evidence="11">CBS 480.64</strain>
    </source>
</reference>
<dbReference type="InterPro" id="IPR008271">
    <property type="entry name" value="Ser/Thr_kinase_AS"/>
</dbReference>
<feature type="binding site" evidence="9">
    <location>
        <position position="49"/>
    </location>
    <ligand>
        <name>ATP</name>
        <dbReference type="ChEBI" id="CHEBI:30616"/>
    </ligand>
</feature>
<dbReference type="SUPFAM" id="SSF56112">
    <property type="entry name" value="Protein kinase-like (PK-like)"/>
    <property type="match status" value="1"/>
</dbReference>
<evidence type="ECO:0000256" key="6">
    <source>
        <dbReference type="ARBA" id="ARBA00022840"/>
    </source>
</evidence>
<sequence length="537" mass="59380">MGAPPGSPQVPLPSNIPFRIISKTIGSGTYASVRKACPPHVSHPVIAVKFINKDHAYKAGRLRPKQLKIELSLHNHVTGHPNIIRFLAAGEDEHWVWMGMELAEGGDLFDKIEADEGCSLDVAHLYFVQLVRAMAYCHDKGVAHRDVKPENILLSKDGDLKLADFGLATQFALPGRNDNIKKCSMVCGSPPYIAPEILEIGEVNRKRKNRGEDTPVGYMPNRADVWSCAIVLFVLLAGNTPWDSPNPAESYEYHDYLSSGVGRPQDELWQKVPSDVVGLLRGMLNPDPEKRLTLSEVMKLPWFCRNNEQLGPDGMVANPVKLATHMLEGLRIDFDAAVTASQAAAGPTPGTETPVNESMSWEWEEPPRSSSVMLKSSTPPAPSQNITTADILDAVSEDPSQSQITRIPVTQMTATQQARAFNDIVPSYSLTRFYSHYTCEALVPLVLSALQTLNVSILAEEQNGPDKFSIQIKALDPRRELLRGRVVVERVQIRGHSMSVLEVVEVRFIKAKGDPLGWRRLFKSVAVHCKEAIPRRS</sequence>
<dbReference type="FunFam" id="1.10.510.10:FF:000571">
    <property type="entry name" value="Maternal embryonic leucine zipper kinase"/>
    <property type="match status" value="1"/>
</dbReference>
<dbReference type="GO" id="GO:0035861">
    <property type="term" value="C:site of double-strand break"/>
    <property type="evidence" value="ECO:0007669"/>
    <property type="project" value="TreeGrafter"/>
</dbReference>
<evidence type="ECO:0000313" key="12">
    <source>
        <dbReference type="Proteomes" id="UP000799421"/>
    </source>
</evidence>
<evidence type="ECO:0000313" key="11">
    <source>
        <dbReference type="EMBL" id="KAF2863955.1"/>
    </source>
</evidence>
<dbReference type="EC" id="2.7.11.1" evidence="1"/>
<evidence type="ECO:0000256" key="9">
    <source>
        <dbReference type="PROSITE-ProRule" id="PRU10141"/>
    </source>
</evidence>
<proteinExistence type="predicted"/>
<dbReference type="PROSITE" id="PS00107">
    <property type="entry name" value="PROTEIN_KINASE_ATP"/>
    <property type="match status" value="1"/>
</dbReference>
<evidence type="ECO:0000256" key="4">
    <source>
        <dbReference type="ARBA" id="ARBA00022741"/>
    </source>
</evidence>
<evidence type="ECO:0000256" key="5">
    <source>
        <dbReference type="ARBA" id="ARBA00022777"/>
    </source>
</evidence>